<evidence type="ECO:0000256" key="1">
    <source>
        <dbReference type="SAM" id="Phobius"/>
    </source>
</evidence>
<dbReference type="AlphaFoldDB" id="D4YS30"/>
<evidence type="ECO:0000313" key="2">
    <source>
        <dbReference type="EMBL" id="EFG56124.1"/>
    </source>
</evidence>
<dbReference type="EMBL" id="ADNY01000011">
    <property type="protein sequence ID" value="EFG56124.1"/>
    <property type="molecule type" value="Genomic_DNA"/>
</dbReference>
<keyword evidence="3" id="KW-1185">Reference proteome</keyword>
<dbReference type="PATRIC" id="fig|585524.9.peg.1308"/>
<keyword evidence="1" id="KW-0472">Membrane</keyword>
<evidence type="ECO:0000313" key="3">
    <source>
        <dbReference type="Proteomes" id="UP000004069"/>
    </source>
</evidence>
<keyword evidence="1" id="KW-1133">Transmembrane helix</keyword>
<accession>D4YS30</accession>
<feature type="transmembrane region" description="Helical" evidence="1">
    <location>
        <begin position="34"/>
        <end position="55"/>
    </location>
</feature>
<keyword evidence="1" id="KW-0812">Transmembrane</keyword>
<comment type="caution">
    <text evidence="2">The sequence shown here is derived from an EMBL/GenBank/DDBJ whole genome shotgun (WGS) entry which is preliminary data.</text>
</comment>
<gene>
    <name evidence="2" type="ORF">HMPREF0493_0308</name>
</gene>
<sequence length="58" mass="6845">MRVTYFFIAVAVIALIFILFRSENKFQWVKAGLLFAFLILFSTINFLLFFSNQLFADQ</sequence>
<reference evidence="2 3" key="1">
    <citation type="submission" date="2010-04" db="EMBL/GenBank/DDBJ databases">
        <authorList>
            <person name="Muzny D."/>
            <person name="Qin X."/>
            <person name="Deng J."/>
            <person name="Jiang H."/>
            <person name="Liu Y."/>
            <person name="Qu J."/>
            <person name="Song X.-Z."/>
            <person name="Zhang L."/>
            <person name="Thornton R."/>
            <person name="Coyle M."/>
            <person name="Francisco L."/>
            <person name="Jackson L."/>
            <person name="Javaid M."/>
            <person name="Korchina V."/>
            <person name="Kovar C."/>
            <person name="Mata R."/>
            <person name="Mathew T."/>
            <person name="Ngo R."/>
            <person name="Nguyen L."/>
            <person name="Nguyen N."/>
            <person name="Okwuonu G."/>
            <person name="Ongeri F."/>
            <person name="Pham C."/>
            <person name="Simmons D."/>
            <person name="Wilczek-Boney K."/>
            <person name="Hale W."/>
            <person name="Jakkamsetti A."/>
            <person name="Pham P."/>
            <person name="Ruth R."/>
            <person name="San Lucas F."/>
            <person name="Warren J."/>
            <person name="Zhang J."/>
            <person name="Zhao Z."/>
            <person name="Zhou C."/>
            <person name="Zhu D."/>
            <person name="Lee S."/>
            <person name="Bess C."/>
            <person name="Blankenburg K."/>
            <person name="Forbes L."/>
            <person name="Fu Q."/>
            <person name="Gubbala S."/>
            <person name="Hirani K."/>
            <person name="Jayaseelan J.C."/>
            <person name="Lara F."/>
            <person name="Munidasa M."/>
            <person name="Palculict T."/>
            <person name="Patil S."/>
            <person name="Pu L.-L."/>
            <person name="Saada N."/>
            <person name="Tang L."/>
            <person name="Weissenberger G."/>
            <person name="Zhu Y."/>
            <person name="Hemphill L."/>
            <person name="Shang Y."/>
            <person name="Youmans B."/>
            <person name="Ayvaz T."/>
            <person name="Ross M."/>
            <person name="Santibanez J."/>
            <person name="Aqrawi P."/>
            <person name="Gross S."/>
            <person name="Joshi V."/>
            <person name="Fowler G."/>
            <person name="Nazareth L."/>
            <person name="Reid J."/>
            <person name="Worley K."/>
            <person name="Petrosino J."/>
            <person name="Highlander S."/>
            <person name="Gibbs R."/>
        </authorList>
    </citation>
    <scope>NUCLEOTIDE SEQUENCE [LARGE SCALE GENOMIC DNA]</scope>
    <source>
        <strain evidence="2 3">DSM 11664</strain>
    </source>
</reference>
<organism evidence="2 3">
    <name type="scientific">Lactobacillus amylolyticus DSM 11664</name>
    <dbReference type="NCBI Taxonomy" id="585524"/>
    <lineage>
        <taxon>Bacteria</taxon>
        <taxon>Bacillati</taxon>
        <taxon>Bacillota</taxon>
        <taxon>Bacilli</taxon>
        <taxon>Lactobacillales</taxon>
        <taxon>Lactobacillaceae</taxon>
        <taxon>Lactobacillus</taxon>
    </lineage>
</organism>
<proteinExistence type="predicted"/>
<protein>
    <submittedName>
        <fullName evidence="2">Uncharacterized protein</fullName>
    </submittedName>
</protein>
<dbReference type="Proteomes" id="UP000004069">
    <property type="component" value="Unassembled WGS sequence"/>
</dbReference>
<feature type="transmembrane region" description="Helical" evidence="1">
    <location>
        <begin position="6"/>
        <end position="22"/>
    </location>
</feature>
<name>D4YS30_9LACO</name>